<organism evidence="3 4">
    <name type="scientific">Amanita thiersii Skay4041</name>
    <dbReference type="NCBI Taxonomy" id="703135"/>
    <lineage>
        <taxon>Eukaryota</taxon>
        <taxon>Fungi</taxon>
        <taxon>Dikarya</taxon>
        <taxon>Basidiomycota</taxon>
        <taxon>Agaricomycotina</taxon>
        <taxon>Agaricomycetes</taxon>
        <taxon>Agaricomycetidae</taxon>
        <taxon>Agaricales</taxon>
        <taxon>Pluteineae</taxon>
        <taxon>Amanitaceae</taxon>
        <taxon>Amanita</taxon>
    </lineage>
</organism>
<dbReference type="GO" id="GO:0030532">
    <property type="term" value="C:small nuclear ribonucleoprotein complex"/>
    <property type="evidence" value="ECO:0007669"/>
    <property type="project" value="InterPro"/>
</dbReference>
<dbReference type="OrthoDB" id="428895at2759"/>
<dbReference type="EMBL" id="KZ301988">
    <property type="protein sequence ID" value="PFH51367.1"/>
    <property type="molecule type" value="Genomic_DNA"/>
</dbReference>
<feature type="region of interest" description="Disordered" evidence="2">
    <location>
        <begin position="143"/>
        <end position="207"/>
    </location>
</feature>
<dbReference type="PANTHER" id="PTHR12794">
    <property type="entry name" value="GEMIN2"/>
    <property type="match status" value="1"/>
</dbReference>
<evidence type="ECO:0000313" key="4">
    <source>
        <dbReference type="Proteomes" id="UP000242287"/>
    </source>
</evidence>
<dbReference type="PANTHER" id="PTHR12794:SF0">
    <property type="entry name" value="GEM-ASSOCIATED PROTEIN 2"/>
    <property type="match status" value="1"/>
</dbReference>
<proteinExistence type="inferred from homology"/>
<feature type="region of interest" description="Disordered" evidence="2">
    <location>
        <begin position="1"/>
        <end position="24"/>
    </location>
</feature>
<feature type="compositionally biased region" description="Polar residues" evidence="2">
    <location>
        <begin position="155"/>
        <end position="170"/>
    </location>
</feature>
<dbReference type="InterPro" id="IPR035426">
    <property type="entry name" value="Gemin2/Brr1"/>
</dbReference>
<dbReference type="InterPro" id="IPR023251">
    <property type="entry name" value="Brr1"/>
</dbReference>
<feature type="compositionally biased region" description="Low complexity" evidence="2">
    <location>
        <begin position="189"/>
        <end position="203"/>
    </location>
</feature>
<gene>
    <name evidence="3" type="ORF">AMATHDRAFT_59071</name>
</gene>
<dbReference type="GO" id="GO:0000387">
    <property type="term" value="P:spliceosomal snRNP assembly"/>
    <property type="evidence" value="ECO:0007669"/>
    <property type="project" value="InterPro"/>
</dbReference>
<reference evidence="3 4" key="1">
    <citation type="submission" date="2014-02" db="EMBL/GenBank/DDBJ databases">
        <title>Transposable element dynamics among asymbiotic and ectomycorrhizal Amanita fungi.</title>
        <authorList>
            <consortium name="DOE Joint Genome Institute"/>
            <person name="Hess J."/>
            <person name="Skrede I."/>
            <person name="Wolfe B."/>
            <person name="LaButti K."/>
            <person name="Ohm R.A."/>
            <person name="Grigoriev I.V."/>
            <person name="Pringle A."/>
        </authorList>
    </citation>
    <scope>NUCLEOTIDE SEQUENCE [LARGE SCALE GENOMIC DNA]</scope>
    <source>
        <strain evidence="3 4">SKay4041</strain>
    </source>
</reference>
<dbReference type="AlphaFoldDB" id="A0A2A9NSY0"/>
<dbReference type="GO" id="GO:0032797">
    <property type="term" value="C:SMN complex"/>
    <property type="evidence" value="ECO:0007669"/>
    <property type="project" value="TreeGrafter"/>
</dbReference>
<dbReference type="PRINTS" id="PR02039">
    <property type="entry name" value="SPLICEFRBRR1"/>
</dbReference>
<keyword evidence="4" id="KW-1185">Reference proteome</keyword>
<dbReference type="Proteomes" id="UP000242287">
    <property type="component" value="Unassembled WGS sequence"/>
</dbReference>
<evidence type="ECO:0000256" key="2">
    <source>
        <dbReference type="SAM" id="MobiDB-lite"/>
    </source>
</evidence>
<sequence>MASLKRKLSELYDSDDDEPGYGKQILPVADLPDDFDGLPADGLQYLFTVRRETRSLPYVTRVDNPYAVADNTVSPAIELEPSHPALPSPEWRAVHQKRFRNFRKNFSQPTIHVEYTPTSTNRRIMPDKKERDLWWAFLSGKPESEWNPPKKSKASKLTQKTKSYDTQSVPTDEEPTLPYDPPTPGDIYKTTTSSKAANTSSASVETKGREPLPSLLKLIDERMALHLLMYFAHWFSLYLDAPQASAYHPTESHARWIFSLLACVEDRVSGDDIAMLRSLARACLAILKRLLGRGEESEHIKDRTKNDYIRESSCWIIISTVVDIWGQHDLWMDAEKMLQCTVVNQ</sequence>
<accession>A0A2A9NSY0</accession>
<comment type="similarity">
    <text evidence="1">Belongs to the gemin-2 family.</text>
</comment>
<name>A0A2A9NSY0_9AGAR</name>
<dbReference type="Pfam" id="PF04938">
    <property type="entry name" value="SIP1"/>
    <property type="match status" value="1"/>
</dbReference>
<evidence type="ECO:0000256" key="1">
    <source>
        <dbReference type="ARBA" id="ARBA00025758"/>
    </source>
</evidence>
<protein>
    <submittedName>
        <fullName evidence="3">Uncharacterized protein</fullName>
    </submittedName>
</protein>
<dbReference type="Gene3D" id="1.20.58.1070">
    <property type="match status" value="1"/>
</dbReference>
<evidence type="ECO:0000313" key="3">
    <source>
        <dbReference type="EMBL" id="PFH51367.1"/>
    </source>
</evidence>